<dbReference type="InterPro" id="IPR046341">
    <property type="entry name" value="SET_dom_sf"/>
</dbReference>
<dbReference type="Proteomes" id="UP000285326">
    <property type="component" value="Unassembled WGS sequence"/>
</dbReference>
<dbReference type="Gene3D" id="3.90.1410.10">
    <property type="entry name" value="set domain protein methyltransferase, domain 1"/>
    <property type="match status" value="1"/>
</dbReference>
<dbReference type="SUPFAM" id="SSF82199">
    <property type="entry name" value="SET domain"/>
    <property type="match status" value="1"/>
</dbReference>
<keyword evidence="1" id="KW-0489">Methyltransferase</keyword>
<name>A0A420J0V6_9PEZI</name>
<keyword evidence="1" id="KW-0808">Transferase</keyword>
<protein>
    <submittedName>
        <fullName evidence="1">Ribosomal lysine N-methyltransferase set10</fullName>
    </submittedName>
</protein>
<gene>
    <name evidence="1" type="ORF">GcM1_193011</name>
</gene>
<accession>A0A420J0V6</accession>
<evidence type="ECO:0000313" key="2">
    <source>
        <dbReference type="Proteomes" id="UP000285326"/>
    </source>
</evidence>
<organism evidence="1 2">
    <name type="scientific">Golovinomyces cichoracearum</name>
    <dbReference type="NCBI Taxonomy" id="62708"/>
    <lineage>
        <taxon>Eukaryota</taxon>
        <taxon>Fungi</taxon>
        <taxon>Dikarya</taxon>
        <taxon>Ascomycota</taxon>
        <taxon>Pezizomycotina</taxon>
        <taxon>Leotiomycetes</taxon>
        <taxon>Erysiphales</taxon>
        <taxon>Erysiphaceae</taxon>
        <taxon>Golovinomyces</taxon>
    </lineage>
</organism>
<proteinExistence type="predicted"/>
<dbReference type="EMBL" id="MCBS01019359">
    <property type="protein sequence ID" value="RKF80394.1"/>
    <property type="molecule type" value="Genomic_DNA"/>
</dbReference>
<dbReference type="PANTHER" id="PTHR13271:SF146">
    <property type="entry name" value="SET DOMAIN-CONTAINING PROTEIN"/>
    <property type="match status" value="1"/>
</dbReference>
<reference evidence="1 2" key="1">
    <citation type="journal article" date="2018" name="BMC Genomics">
        <title>Comparative genome analyses reveal sequence features reflecting distinct modes of host-adaptation between dicot and monocot powdery mildew.</title>
        <authorList>
            <person name="Wu Y."/>
            <person name="Ma X."/>
            <person name="Pan Z."/>
            <person name="Kale S.D."/>
            <person name="Song Y."/>
            <person name="King H."/>
            <person name="Zhang Q."/>
            <person name="Presley C."/>
            <person name="Deng X."/>
            <person name="Wei C.I."/>
            <person name="Xiao S."/>
        </authorList>
    </citation>
    <scope>NUCLEOTIDE SEQUENCE [LARGE SCALE GENOMIC DNA]</scope>
    <source>
        <strain evidence="1">UMSG1</strain>
    </source>
</reference>
<evidence type="ECO:0000313" key="1">
    <source>
        <dbReference type="EMBL" id="RKF80394.1"/>
    </source>
</evidence>
<dbReference type="AlphaFoldDB" id="A0A420J0V6"/>
<dbReference type="InterPro" id="IPR050600">
    <property type="entry name" value="SETD3_SETD6_MTase"/>
</dbReference>
<dbReference type="GO" id="GO:0005634">
    <property type="term" value="C:nucleus"/>
    <property type="evidence" value="ECO:0007669"/>
    <property type="project" value="TreeGrafter"/>
</dbReference>
<dbReference type="PANTHER" id="PTHR13271">
    <property type="entry name" value="UNCHARACTERIZED PUTATIVE METHYLTRANSFERASE"/>
    <property type="match status" value="1"/>
</dbReference>
<dbReference type="GO" id="GO:0016279">
    <property type="term" value="F:protein-lysine N-methyltransferase activity"/>
    <property type="evidence" value="ECO:0007669"/>
    <property type="project" value="UniProtKB-ARBA"/>
</dbReference>
<sequence length="672" mass="77170">MSQENTTITSSLIQNLTVWSMENNGFLNSNVKIYFDPVMGLSFKAKKDIPAEITLVQCSSQMTLSYLNTTETGSNYNTHGSVAFSSKSLEVLGIESPHVIGNYLLMQQYLEGQCSFWRHYINLLPHPNEIERLCTPMWWPDTDLKFLEGTNAQPAIETIKERWYDEWQRGKSLVEYFPNSSMFTHDLYKWAATIYATRSFRASLTIPRASLTDENSCSNNKIVILNHIMKDNFSVLLPLLDIGNHNGSEDVQLLLNQQSGCATLKNLHNFKQGTQVYNYYGRKSNTELLVGYGFILPNTYLDTVNLKLSPHDDTLRLLKSQICYSHLEQKIPSNEKIFEVYHVSNDEGNTRKNYGNANFSPGMIDLLSCMVATQREILFLSENPNCCLEHDDARFKRLLGRNTVQTFQVICDKLMSDISRLKSIGKRLSHPQNSKQMLAQEYRTRQMDTIQAAHRRLSHHLDLICRRNSLHCIALTQHDETIDSKHHYIELISLEYAYEWLKKYPTIYAKTMKLISEDQAEPLPLDWSILLAEWDRVYWVIWIALISLLQKITAVTFARTHPSLNSWFENMQMSYQYLLTKTLMNGPETDFDSSETETIDEMVASIAIEIEAGVESESLNPITEISVDELNNAKKFAILVANDETVYMACEMQHGSLAGSMIKQKMLCMNIM</sequence>
<dbReference type="GO" id="GO:0032259">
    <property type="term" value="P:methylation"/>
    <property type="evidence" value="ECO:0007669"/>
    <property type="project" value="UniProtKB-KW"/>
</dbReference>
<comment type="caution">
    <text evidence="1">The sequence shown here is derived from an EMBL/GenBank/DDBJ whole genome shotgun (WGS) entry which is preliminary data.</text>
</comment>